<dbReference type="PROSITE" id="PS51379">
    <property type="entry name" value="4FE4S_FER_2"/>
    <property type="match status" value="2"/>
</dbReference>
<dbReference type="PANTHER" id="PTHR43122:SF1">
    <property type="entry name" value="IRON-SULFUR-BINDING PROTEIN"/>
    <property type="match status" value="1"/>
</dbReference>
<dbReference type="Gene3D" id="3.30.70.20">
    <property type="match status" value="1"/>
</dbReference>
<keyword evidence="2" id="KW-0408">Iron</keyword>
<dbReference type="EMBL" id="CP043617">
    <property type="protein sequence ID" value="QFR49299.1"/>
    <property type="molecule type" value="Genomic_DNA"/>
</dbReference>
<dbReference type="RefSeq" id="WP_152307242.1">
    <property type="nucleotide sequence ID" value="NZ_CP043617.1"/>
</dbReference>
<evidence type="ECO:0000313" key="6">
    <source>
        <dbReference type="Proteomes" id="UP000326944"/>
    </source>
</evidence>
<keyword evidence="1" id="KW-0479">Metal-binding</keyword>
<name>A0A5P8P0S9_9BACT</name>
<evidence type="ECO:0000256" key="3">
    <source>
        <dbReference type="ARBA" id="ARBA00023014"/>
    </source>
</evidence>
<feature type="domain" description="4Fe-4S ferredoxin-type" evidence="4">
    <location>
        <begin position="12"/>
        <end position="41"/>
    </location>
</feature>
<reference evidence="5 6" key="1">
    <citation type="submission" date="2019-09" db="EMBL/GenBank/DDBJ databases">
        <title>Sulfurimonas gotlandica sp. nov., a chemoautotrophic and psychrotolerant epsilonproteobacterium isolated from a pelagic redoxcline, and an emended description of the genus Sulfurimonas.</title>
        <authorList>
            <person name="Wang S."/>
            <person name="Jiang L."/>
            <person name="Shao S."/>
        </authorList>
    </citation>
    <scope>NUCLEOTIDE SEQUENCE [LARGE SCALE GENOMIC DNA]</scope>
    <source>
        <strain evidence="5 6">GYSZ_1</strain>
    </source>
</reference>
<dbReference type="OrthoDB" id="9804603at2"/>
<dbReference type="Proteomes" id="UP000326944">
    <property type="component" value="Chromosome"/>
</dbReference>
<evidence type="ECO:0000259" key="4">
    <source>
        <dbReference type="PROSITE" id="PS51379"/>
    </source>
</evidence>
<evidence type="ECO:0000256" key="1">
    <source>
        <dbReference type="ARBA" id="ARBA00022723"/>
    </source>
</evidence>
<keyword evidence="6" id="KW-1185">Reference proteome</keyword>
<dbReference type="PROSITE" id="PS00198">
    <property type="entry name" value="4FE4S_FER_1"/>
    <property type="match status" value="1"/>
</dbReference>
<evidence type="ECO:0000313" key="5">
    <source>
        <dbReference type="EMBL" id="QFR49299.1"/>
    </source>
</evidence>
<keyword evidence="3" id="KW-0411">Iron-sulfur</keyword>
<dbReference type="GO" id="GO:0046872">
    <property type="term" value="F:metal ion binding"/>
    <property type="evidence" value="ECO:0007669"/>
    <property type="project" value="UniProtKB-KW"/>
</dbReference>
<dbReference type="KEGG" id="sulg:FJR48_05990"/>
<dbReference type="AlphaFoldDB" id="A0A5P8P0S9"/>
<dbReference type="SUPFAM" id="SSF54862">
    <property type="entry name" value="4Fe-4S ferredoxins"/>
    <property type="match status" value="1"/>
</dbReference>
<dbReference type="PANTHER" id="PTHR43122">
    <property type="entry name" value="FERREDOXIN SUBUNIT OF PYRUVATE:FLAVODOXIN OXIDOREDUCTASE-RELATED"/>
    <property type="match status" value="1"/>
</dbReference>
<proteinExistence type="predicted"/>
<evidence type="ECO:0000256" key="2">
    <source>
        <dbReference type="ARBA" id="ARBA00023004"/>
    </source>
</evidence>
<dbReference type="NCBIfam" id="NF007205">
    <property type="entry name" value="PRK09626.1"/>
    <property type="match status" value="1"/>
</dbReference>
<feature type="domain" description="4Fe-4S ferredoxin-type" evidence="4">
    <location>
        <begin position="48"/>
        <end position="78"/>
    </location>
</feature>
<dbReference type="GO" id="GO:0051536">
    <property type="term" value="F:iron-sulfur cluster binding"/>
    <property type="evidence" value="ECO:0007669"/>
    <property type="project" value="UniProtKB-KW"/>
</dbReference>
<organism evidence="5 6">
    <name type="scientific">Sulfurimonas lithotrophica</name>
    <dbReference type="NCBI Taxonomy" id="2590022"/>
    <lineage>
        <taxon>Bacteria</taxon>
        <taxon>Pseudomonadati</taxon>
        <taxon>Campylobacterota</taxon>
        <taxon>Epsilonproteobacteria</taxon>
        <taxon>Campylobacterales</taxon>
        <taxon>Sulfurimonadaceae</taxon>
        <taxon>Sulfurimonas</taxon>
    </lineage>
</organism>
<dbReference type="InterPro" id="IPR017896">
    <property type="entry name" value="4Fe4S_Fe-S-bd"/>
</dbReference>
<sequence>MGTFETKNPGNQPVWVNTNNCKACDICVSVCPSGVLGMKYESSSTLGAMISVDHPEACIGCMECEISCPDFAIYVADKKEYKEAGYSFAKLTDESKERQAKIVANNYMSLEQGVK</sequence>
<dbReference type="InterPro" id="IPR017900">
    <property type="entry name" value="4Fe4S_Fe_S_CS"/>
</dbReference>
<dbReference type="Pfam" id="PF13187">
    <property type="entry name" value="Fer4_9"/>
    <property type="match status" value="1"/>
</dbReference>
<gene>
    <name evidence="5" type="ORF">FJR48_05990</name>
</gene>
<accession>A0A5P8P0S9</accession>
<protein>
    <submittedName>
        <fullName evidence="5">4Fe-4S dicluster domain-containing protein</fullName>
    </submittedName>
</protein>